<accession>A0A9P5MSL8</accession>
<proteinExistence type="predicted"/>
<gene>
    <name evidence="1" type="ORF">DFH94DRAFT_846074</name>
</gene>
<protein>
    <submittedName>
        <fullName evidence="1">Uncharacterized protein</fullName>
    </submittedName>
</protein>
<comment type="caution">
    <text evidence="1">The sequence shown here is derived from an EMBL/GenBank/DDBJ whole genome shotgun (WGS) entry which is preliminary data.</text>
</comment>
<dbReference type="Proteomes" id="UP000759537">
    <property type="component" value="Unassembled WGS sequence"/>
</dbReference>
<reference evidence="1" key="1">
    <citation type="submission" date="2019-10" db="EMBL/GenBank/DDBJ databases">
        <authorList>
            <consortium name="DOE Joint Genome Institute"/>
            <person name="Kuo A."/>
            <person name="Miyauchi S."/>
            <person name="Kiss E."/>
            <person name="Drula E."/>
            <person name="Kohler A."/>
            <person name="Sanchez-Garcia M."/>
            <person name="Andreopoulos B."/>
            <person name="Barry K.W."/>
            <person name="Bonito G."/>
            <person name="Buee M."/>
            <person name="Carver A."/>
            <person name="Chen C."/>
            <person name="Cichocki N."/>
            <person name="Clum A."/>
            <person name="Culley D."/>
            <person name="Crous P.W."/>
            <person name="Fauchery L."/>
            <person name="Girlanda M."/>
            <person name="Hayes R."/>
            <person name="Keri Z."/>
            <person name="LaButti K."/>
            <person name="Lipzen A."/>
            <person name="Lombard V."/>
            <person name="Magnuson J."/>
            <person name="Maillard F."/>
            <person name="Morin E."/>
            <person name="Murat C."/>
            <person name="Nolan M."/>
            <person name="Ohm R."/>
            <person name="Pangilinan J."/>
            <person name="Pereira M."/>
            <person name="Perotto S."/>
            <person name="Peter M."/>
            <person name="Riley R."/>
            <person name="Sitrit Y."/>
            <person name="Stielow B."/>
            <person name="Szollosi G."/>
            <person name="Zifcakova L."/>
            <person name="Stursova M."/>
            <person name="Spatafora J.W."/>
            <person name="Tedersoo L."/>
            <person name="Vaario L.-M."/>
            <person name="Yamada A."/>
            <person name="Yan M."/>
            <person name="Wang P."/>
            <person name="Xu J."/>
            <person name="Bruns T."/>
            <person name="Baldrian P."/>
            <person name="Vilgalys R."/>
            <person name="Henrissat B."/>
            <person name="Grigoriev I.V."/>
            <person name="Hibbett D."/>
            <person name="Nagy L.G."/>
            <person name="Martin F.M."/>
        </authorList>
    </citation>
    <scope>NUCLEOTIDE SEQUENCE</scope>
    <source>
        <strain evidence="1">Prilba</strain>
    </source>
</reference>
<evidence type="ECO:0000313" key="1">
    <source>
        <dbReference type="EMBL" id="KAF8477689.1"/>
    </source>
</evidence>
<keyword evidence="2" id="KW-1185">Reference proteome</keyword>
<evidence type="ECO:0000313" key="2">
    <source>
        <dbReference type="Proteomes" id="UP000759537"/>
    </source>
</evidence>
<name>A0A9P5MSL8_9AGAM</name>
<reference evidence="1" key="2">
    <citation type="journal article" date="2020" name="Nat. Commun.">
        <title>Large-scale genome sequencing of mycorrhizal fungi provides insights into the early evolution of symbiotic traits.</title>
        <authorList>
            <person name="Miyauchi S."/>
            <person name="Kiss E."/>
            <person name="Kuo A."/>
            <person name="Drula E."/>
            <person name="Kohler A."/>
            <person name="Sanchez-Garcia M."/>
            <person name="Morin E."/>
            <person name="Andreopoulos B."/>
            <person name="Barry K.W."/>
            <person name="Bonito G."/>
            <person name="Buee M."/>
            <person name="Carver A."/>
            <person name="Chen C."/>
            <person name="Cichocki N."/>
            <person name="Clum A."/>
            <person name="Culley D."/>
            <person name="Crous P.W."/>
            <person name="Fauchery L."/>
            <person name="Girlanda M."/>
            <person name="Hayes R.D."/>
            <person name="Keri Z."/>
            <person name="LaButti K."/>
            <person name="Lipzen A."/>
            <person name="Lombard V."/>
            <person name="Magnuson J."/>
            <person name="Maillard F."/>
            <person name="Murat C."/>
            <person name="Nolan M."/>
            <person name="Ohm R.A."/>
            <person name="Pangilinan J."/>
            <person name="Pereira M.F."/>
            <person name="Perotto S."/>
            <person name="Peter M."/>
            <person name="Pfister S."/>
            <person name="Riley R."/>
            <person name="Sitrit Y."/>
            <person name="Stielow J.B."/>
            <person name="Szollosi G."/>
            <person name="Zifcakova L."/>
            <person name="Stursova M."/>
            <person name="Spatafora J.W."/>
            <person name="Tedersoo L."/>
            <person name="Vaario L.M."/>
            <person name="Yamada A."/>
            <person name="Yan M."/>
            <person name="Wang P."/>
            <person name="Xu J."/>
            <person name="Bruns T."/>
            <person name="Baldrian P."/>
            <person name="Vilgalys R."/>
            <person name="Dunand C."/>
            <person name="Henrissat B."/>
            <person name="Grigoriev I.V."/>
            <person name="Hibbett D."/>
            <person name="Nagy L.G."/>
            <person name="Martin F.M."/>
        </authorList>
    </citation>
    <scope>NUCLEOTIDE SEQUENCE</scope>
    <source>
        <strain evidence="1">Prilba</strain>
    </source>
</reference>
<dbReference type="EMBL" id="WHVB01000013">
    <property type="protein sequence ID" value="KAF8477689.1"/>
    <property type="molecule type" value="Genomic_DNA"/>
</dbReference>
<organism evidence="1 2">
    <name type="scientific">Russula ochroleuca</name>
    <dbReference type="NCBI Taxonomy" id="152965"/>
    <lineage>
        <taxon>Eukaryota</taxon>
        <taxon>Fungi</taxon>
        <taxon>Dikarya</taxon>
        <taxon>Basidiomycota</taxon>
        <taxon>Agaricomycotina</taxon>
        <taxon>Agaricomycetes</taxon>
        <taxon>Russulales</taxon>
        <taxon>Russulaceae</taxon>
        <taxon>Russula</taxon>
    </lineage>
</organism>
<sequence length="126" mass="13658">MRQASGRIMSASEPDHWQFELGGDGLGAAGVLFGLGKSELKTRRRLWWWQRGSARTARTAATACVTCTVVLYLYVGESRMSGCWIIGADDVGWSSGQLGEPFPPVTKVVSVATLSRVMLVRAVLIV</sequence>
<dbReference type="AlphaFoldDB" id="A0A9P5MSL8"/>